<comment type="caution">
    <text evidence="1">The sequence shown here is derived from an EMBL/GenBank/DDBJ whole genome shotgun (WGS) entry which is preliminary data.</text>
</comment>
<dbReference type="EMBL" id="VDUY01000001">
    <property type="protein sequence ID" value="TXL68722.1"/>
    <property type="molecule type" value="Genomic_DNA"/>
</dbReference>
<evidence type="ECO:0008006" key="3">
    <source>
        <dbReference type="Google" id="ProtNLM"/>
    </source>
</evidence>
<proteinExistence type="predicted"/>
<accession>A0A5C8P4Z5</accession>
<dbReference type="RefSeq" id="WP_147702858.1">
    <property type="nucleotide sequence ID" value="NZ_VDUY01000001.1"/>
</dbReference>
<name>A0A5C8P4Z5_9BURK</name>
<sequence>MKPGVHLRARQRGVSLLIALILLAAITFLSVSAFNAGTANVRVVGNTEARQEAQAAVQAAIDRTIGDTLFTTDPVAVAAAPVDIDIDGDGLVDLQPVLQPAPACRKVAPIRMTELDASLEADLACMGSGVARTAGIDSADAAAEAGKSMCANSEWLIRAQVAEPNTGVQVALNQGVGVRILETDSENFCN</sequence>
<dbReference type="Proteomes" id="UP000321548">
    <property type="component" value="Unassembled WGS sequence"/>
</dbReference>
<keyword evidence="2" id="KW-1185">Reference proteome</keyword>
<reference evidence="1 2" key="1">
    <citation type="submission" date="2019-06" db="EMBL/GenBank/DDBJ databases">
        <title>Quisquiliibacterium sp. nov., isolated from a maize field.</title>
        <authorList>
            <person name="Lin S.-Y."/>
            <person name="Tsai C.-F."/>
            <person name="Young C.-C."/>
        </authorList>
    </citation>
    <scope>NUCLEOTIDE SEQUENCE [LARGE SCALE GENOMIC DNA]</scope>
    <source>
        <strain evidence="1 2">CC-CFT501</strain>
    </source>
</reference>
<organism evidence="1 2">
    <name type="scientific">Zeimonas arvi</name>
    <dbReference type="NCBI Taxonomy" id="2498847"/>
    <lineage>
        <taxon>Bacteria</taxon>
        <taxon>Pseudomonadati</taxon>
        <taxon>Pseudomonadota</taxon>
        <taxon>Betaproteobacteria</taxon>
        <taxon>Burkholderiales</taxon>
        <taxon>Burkholderiaceae</taxon>
        <taxon>Zeimonas</taxon>
    </lineage>
</organism>
<evidence type="ECO:0000313" key="1">
    <source>
        <dbReference type="EMBL" id="TXL68722.1"/>
    </source>
</evidence>
<protein>
    <recommendedName>
        <fullName evidence="3">Type 4 fimbrial biogenesis protein PilX N-terminal domain-containing protein</fullName>
    </recommendedName>
</protein>
<evidence type="ECO:0000313" key="2">
    <source>
        <dbReference type="Proteomes" id="UP000321548"/>
    </source>
</evidence>
<dbReference type="AlphaFoldDB" id="A0A5C8P4Z5"/>
<dbReference type="OrthoDB" id="5954810at2"/>
<gene>
    <name evidence="1" type="ORF">FHP08_03320</name>
</gene>